<reference evidence="3 4" key="1">
    <citation type="submission" date="2017-05" db="EMBL/GenBank/DDBJ databases">
        <title>Complete and WGS of Bordetella genogroups.</title>
        <authorList>
            <person name="Spilker T."/>
            <person name="LiPuma J."/>
        </authorList>
    </citation>
    <scope>NUCLEOTIDE SEQUENCE [LARGE SCALE GENOMIC DNA]</scope>
    <source>
        <strain evidence="3 4">AU19157</strain>
    </source>
</reference>
<dbReference type="SUPFAM" id="SSF56601">
    <property type="entry name" value="beta-lactamase/transpeptidase-like"/>
    <property type="match status" value="1"/>
</dbReference>
<dbReference type="PANTHER" id="PTHR30023">
    <property type="entry name" value="D-ALANYL-D-ALANINE CARBOXYPEPTIDASE"/>
    <property type="match status" value="1"/>
</dbReference>
<dbReference type="STRING" id="1416806.CAL12_04940"/>
<gene>
    <name evidence="3" type="ORF">CAL12_04940</name>
</gene>
<dbReference type="Pfam" id="PF02113">
    <property type="entry name" value="Peptidase_S13"/>
    <property type="match status" value="1"/>
</dbReference>
<keyword evidence="4" id="KW-1185">Reference proteome</keyword>
<dbReference type="InterPro" id="IPR012338">
    <property type="entry name" value="Beta-lactam/transpept-like"/>
</dbReference>
<organism evidence="3 4">
    <name type="scientific">Bordetella genomosp. 8</name>
    <dbReference type="NCBI Taxonomy" id="1416806"/>
    <lineage>
        <taxon>Bacteria</taxon>
        <taxon>Pseudomonadati</taxon>
        <taxon>Pseudomonadota</taxon>
        <taxon>Betaproteobacteria</taxon>
        <taxon>Burkholderiales</taxon>
        <taxon>Alcaligenaceae</taxon>
        <taxon>Bordetella</taxon>
    </lineage>
</organism>
<evidence type="ECO:0000313" key="3">
    <source>
        <dbReference type="EMBL" id="ARP80239.1"/>
    </source>
</evidence>
<dbReference type="AlphaFoldDB" id="A0A1W6YGU2"/>
<dbReference type="PANTHER" id="PTHR30023:SF0">
    <property type="entry name" value="PENICILLIN-SENSITIVE CARBOXYPEPTIDASE A"/>
    <property type="match status" value="1"/>
</dbReference>
<dbReference type="InterPro" id="IPR000667">
    <property type="entry name" value="Peptidase_S13"/>
</dbReference>
<dbReference type="KEGG" id="bgv:CAL12_04940"/>
<dbReference type="GO" id="GO:0000270">
    <property type="term" value="P:peptidoglycan metabolic process"/>
    <property type="evidence" value="ECO:0007669"/>
    <property type="project" value="TreeGrafter"/>
</dbReference>
<keyword evidence="2" id="KW-0378">Hydrolase</keyword>
<dbReference type="GO" id="GO:0006508">
    <property type="term" value="P:proteolysis"/>
    <property type="evidence" value="ECO:0007669"/>
    <property type="project" value="InterPro"/>
</dbReference>
<sequence length="526" mass="56031">MTERAGERAGERASERTAGRWPALWPALWSTSRPASWPASWRSVAAGLMAVSAMALSATALMPGGAVAQGLAPASTNVLPHDLAATWRASKLPSGSLSLVVQELGGQRLLSINAKEPRNPASVMKLVTTWSALSSLGANYTWRTELLAQPGARPNASGVLPGPLYLRAGGDPLFMLQDLWTLLRDLRLHGVRQINDLVIDRTIFGPVATDPGAFDGAPDRPYNASPDALMVGFGALRLLFIPDPAARRWRPVIDPPLPGVSISGQVEWSDAACPGSPDVSTEPLITQQGITLRVTGTVAGSCGEFSLYRLALSQSDFSTEVIRQLWREMGGTFTGQVRAGMVPPDAVPLASHESPPLGDIIRTINKRSNNVMARLLLLTLGAEGGRRPATPDTGAAVVRRVLGSQGLSMPELVIDNGSGLSRTGRVSADSLASMLTVAWNSPYMPEFMSSLAIAGVDGTVRRRLRDKDTRGMAHLKTGSLANVRSMAGYVLGASGKRYVVVSIVNDDRADAVRPFDDALIKWLVDR</sequence>
<evidence type="ECO:0000313" key="4">
    <source>
        <dbReference type="Proteomes" id="UP000194151"/>
    </source>
</evidence>
<evidence type="ECO:0000256" key="1">
    <source>
        <dbReference type="ARBA" id="ARBA00006096"/>
    </source>
</evidence>
<dbReference type="NCBIfam" id="TIGR00666">
    <property type="entry name" value="PBP4"/>
    <property type="match status" value="1"/>
</dbReference>
<dbReference type="Proteomes" id="UP000194151">
    <property type="component" value="Chromosome"/>
</dbReference>
<keyword evidence="3" id="KW-0645">Protease</keyword>
<accession>A0A1W6YGU2</accession>
<dbReference type="Gene3D" id="3.50.80.20">
    <property type="entry name" value="D-Ala-D-Ala carboxypeptidase C, peptidase S13"/>
    <property type="match status" value="1"/>
</dbReference>
<name>A0A1W6YGU2_9BORD</name>
<protein>
    <submittedName>
        <fullName evidence="3">D-alanyl-D-alanine carboxypeptidase/D-alanyl-D-alanine-endopeptidase</fullName>
    </submittedName>
</protein>
<dbReference type="EMBL" id="CP021108">
    <property type="protein sequence ID" value="ARP80239.1"/>
    <property type="molecule type" value="Genomic_DNA"/>
</dbReference>
<dbReference type="PRINTS" id="PR00922">
    <property type="entry name" value="DADACBPTASE3"/>
</dbReference>
<evidence type="ECO:0000256" key="2">
    <source>
        <dbReference type="ARBA" id="ARBA00022801"/>
    </source>
</evidence>
<dbReference type="GO" id="GO:0004185">
    <property type="term" value="F:serine-type carboxypeptidase activity"/>
    <property type="evidence" value="ECO:0007669"/>
    <property type="project" value="InterPro"/>
</dbReference>
<comment type="similarity">
    <text evidence="1">Belongs to the peptidase S13 family.</text>
</comment>
<proteinExistence type="inferred from homology"/>
<keyword evidence="3" id="KW-0121">Carboxypeptidase</keyword>
<dbReference type="Gene3D" id="3.40.710.10">
    <property type="entry name" value="DD-peptidase/beta-lactamase superfamily"/>
    <property type="match status" value="1"/>
</dbReference>